<sequence>MRRALAIGMAAVLVLGLAACDPDRSTVPRPGEPVVLTGARLPALRGQAPGRIVAFRHSYAGDAARWTQVPVQVDERKVVPFGTQPGTNDAPGTTGTVYGNGAGGPTALQYADPATFVGADGDPTFDADDELVFMASDAGGLPRGGDESEPAGVVPGSGVRVEVLDPQAPGRLGWVFLFRSDGSLDPSAGVDYVDYDFVLDSGDYTTTYGRHEGPNPERSRVRTPTYEITFGDRWIEDGWRVRSGSASGVDVLDGVKDQFAVDTCGRSNATFAEAEGAFVANVDGPVRAIRSYVGANSGPRTQRTHLMYRDREVSITDLRVHQIPQIMDFVDLSAAARGMTYASSTAPGGVTVDGRRDGVGTRPAEWETWNGPQGAVYSRSTFTTSASGLRLTWFQRDEARPPETQCWGDGSFYGAAGPVLTGGIPNTDPGIGPAATVRSTRTVHFLAPHQDPDRLAATAWALTRDLQEPVRTSTTPYRP</sequence>
<keyword evidence="1" id="KW-0732">Signal</keyword>
<name>A0AAF0BTJ5_9ACTN</name>
<feature type="chain" id="PRO_5042017409" description="Lipoprotein" evidence="1">
    <location>
        <begin position="20"/>
        <end position="479"/>
    </location>
</feature>
<protein>
    <recommendedName>
        <fullName evidence="4">Lipoprotein</fullName>
    </recommendedName>
</protein>
<evidence type="ECO:0000313" key="3">
    <source>
        <dbReference type="Proteomes" id="UP001216390"/>
    </source>
</evidence>
<evidence type="ECO:0000313" key="2">
    <source>
        <dbReference type="EMBL" id="WCO66877.1"/>
    </source>
</evidence>
<organism evidence="2 3">
    <name type="scientific">Iamia majanohamensis</name>
    <dbReference type="NCBI Taxonomy" id="467976"/>
    <lineage>
        <taxon>Bacteria</taxon>
        <taxon>Bacillati</taxon>
        <taxon>Actinomycetota</taxon>
        <taxon>Acidimicrobiia</taxon>
        <taxon>Acidimicrobiales</taxon>
        <taxon>Iamiaceae</taxon>
        <taxon>Iamia</taxon>
    </lineage>
</organism>
<evidence type="ECO:0000256" key="1">
    <source>
        <dbReference type="SAM" id="SignalP"/>
    </source>
</evidence>
<feature type="signal peptide" evidence="1">
    <location>
        <begin position="1"/>
        <end position="19"/>
    </location>
</feature>
<dbReference type="KEGG" id="ima:PO878_20505"/>
<evidence type="ECO:0008006" key="4">
    <source>
        <dbReference type="Google" id="ProtNLM"/>
    </source>
</evidence>
<gene>
    <name evidence="2" type="ORF">PO878_20505</name>
</gene>
<reference evidence="2" key="1">
    <citation type="submission" date="2023-01" db="EMBL/GenBank/DDBJ databases">
        <title>The diversity of Class Acidimicrobiia in South China Sea sediment environments and the proposal of Iamia marina sp. nov., a novel species of the genus Iamia.</title>
        <authorList>
            <person name="He Y."/>
            <person name="Tian X."/>
        </authorList>
    </citation>
    <scope>NUCLEOTIDE SEQUENCE</scope>
    <source>
        <strain evidence="2">DSM 19957</strain>
    </source>
</reference>
<dbReference type="PROSITE" id="PS51257">
    <property type="entry name" value="PROKAR_LIPOPROTEIN"/>
    <property type="match status" value="1"/>
</dbReference>
<dbReference type="AlphaFoldDB" id="A0AAF0BTJ5"/>
<dbReference type="RefSeq" id="WP_272736399.1">
    <property type="nucleotide sequence ID" value="NZ_CP116942.1"/>
</dbReference>
<proteinExistence type="predicted"/>
<dbReference type="Proteomes" id="UP001216390">
    <property type="component" value="Chromosome"/>
</dbReference>
<keyword evidence="3" id="KW-1185">Reference proteome</keyword>
<accession>A0AAF0BTJ5</accession>
<dbReference type="EMBL" id="CP116942">
    <property type="protein sequence ID" value="WCO66877.1"/>
    <property type="molecule type" value="Genomic_DNA"/>
</dbReference>